<feature type="compositionally biased region" description="Acidic residues" evidence="1">
    <location>
        <begin position="220"/>
        <end position="236"/>
    </location>
</feature>
<gene>
    <name evidence="2" type="ORF">B0H16DRAFT_1565720</name>
</gene>
<keyword evidence="3" id="KW-1185">Reference proteome</keyword>
<dbReference type="AlphaFoldDB" id="A0AAD7IEM7"/>
<reference evidence="2" key="1">
    <citation type="submission" date="2023-03" db="EMBL/GenBank/DDBJ databases">
        <title>Massive genome expansion in bonnet fungi (Mycena s.s.) driven by repeated elements and novel gene families across ecological guilds.</title>
        <authorList>
            <consortium name="Lawrence Berkeley National Laboratory"/>
            <person name="Harder C.B."/>
            <person name="Miyauchi S."/>
            <person name="Viragh M."/>
            <person name="Kuo A."/>
            <person name="Thoen E."/>
            <person name="Andreopoulos B."/>
            <person name="Lu D."/>
            <person name="Skrede I."/>
            <person name="Drula E."/>
            <person name="Henrissat B."/>
            <person name="Morin E."/>
            <person name="Kohler A."/>
            <person name="Barry K."/>
            <person name="LaButti K."/>
            <person name="Morin E."/>
            <person name="Salamov A."/>
            <person name="Lipzen A."/>
            <person name="Mereny Z."/>
            <person name="Hegedus B."/>
            <person name="Baldrian P."/>
            <person name="Stursova M."/>
            <person name="Weitz H."/>
            <person name="Taylor A."/>
            <person name="Grigoriev I.V."/>
            <person name="Nagy L.G."/>
            <person name="Martin F."/>
            <person name="Kauserud H."/>
        </authorList>
    </citation>
    <scope>NUCLEOTIDE SEQUENCE</scope>
    <source>
        <strain evidence="2">CBHHK182m</strain>
    </source>
</reference>
<accession>A0AAD7IEM7</accession>
<dbReference type="Proteomes" id="UP001215598">
    <property type="component" value="Unassembled WGS sequence"/>
</dbReference>
<dbReference type="EMBL" id="JARKIB010000100">
    <property type="protein sequence ID" value="KAJ7741022.1"/>
    <property type="molecule type" value="Genomic_DNA"/>
</dbReference>
<feature type="region of interest" description="Disordered" evidence="1">
    <location>
        <begin position="202"/>
        <end position="236"/>
    </location>
</feature>
<proteinExistence type="predicted"/>
<evidence type="ECO:0000256" key="1">
    <source>
        <dbReference type="SAM" id="MobiDB-lite"/>
    </source>
</evidence>
<evidence type="ECO:0000313" key="2">
    <source>
        <dbReference type="EMBL" id="KAJ7741022.1"/>
    </source>
</evidence>
<comment type="caution">
    <text evidence="2">The sequence shown here is derived from an EMBL/GenBank/DDBJ whole genome shotgun (WGS) entry which is preliminary data.</text>
</comment>
<organism evidence="2 3">
    <name type="scientific">Mycena metata</name>
    <dbReference type="NCBI Taxonomy" id="1033252"/>
    <lineage>
        <taxon>Eukaryota</taxon>
        <taxon>Fungi</taxon>
        <taxon>Dikarya</taxon>
        <taxon>Basidiomycota</taxon>
        <taxon>Agaricomycotina</taxon>
        <taxon>Agaricomycetes</taxon>
        <taxon>Agaricomycetidae</taxon>
        <taxon>Agaricales</taxon>
        <taxon>Marasmiineae</taxon>
        <taxon>Mycenaceae</taxon>
        <taxon>Mycena</taxon>
    </lineage>
</organism>
<sequence length="236" mass="26883">MSRLSSHIDPLAPVVNMPLPGEPTAPHFGGRAADIDPFISHYERLLAKNDVQDPIAQCEEILQYCTPRIRSFVRGCQNFHDHDWDALKGEPLKWYGPEPPIPYLVAYRHAHAPRAPIGTIAQWKRYYRSYCAAVGELHNTQQLSTFDYLYFFWAGIPRGLRDALEMQLERLRPMHDHMQPWTMDDVCSVARKYLTSNRRSADIVPEGPSVYDLDHTGAEPDSEDDAASEDSESESS</sequence>
<evidence type="ECO:0000313" key="3">
    <source>
        <dbReference type="Proteomes" id="UP001215598"/>
    </source>
</evidence>
<protein>
    <submittedName>
        <fullName evidence="2">Uncharacterized protein</fullName>
    </submittedName>
</protein>
<name>A0AAD7IEM7_9AGAR</name>